<dbReference type="InterPro" id="IPR004840">
    <property type="entry name" value="Amino_acid_permease_CS"/>
</dbReference>
<keyword evidence="3 7" id="KW-0812">Transmembrane</keyword>
<feature type="domain" description="Amino acid permease/ SLC12A" evidence="8">
    <location>
        <begin position="20"/>
        <end position="462"/>
    </location>
</feature>
<evidence type="ECO:0000259" key="8">
    <source>
        <dbReference type="Pfam" id="PF00324"/>
    </source>
</evidence>
<keyword evidence="2" id="KW-0813">Transport</keyword>
<evidence type="ECO:0000313" key="9">
    <source>
        <dbReference type="EMBL" id="ADP34884.1"/>
    </source>
</evidence>
<keyword evidence="10" id="KW-1185">Reference proteome</keyword>
<feature type="transmembrane region" description="Helical" evidence="7">
    <location>
        <begin position="88"/>
        <end position="109"/>
    </location>
</feature>
<accession>A0ABM5M4B9</accession>
<dbReference type="PANTHER" id="PTHR43495">
    <property type="entry name" value="GABA PERMEASE"/>
    <property type="match status" value="1"/>
</dbReference>
<feature type="transmembrane region" description="Helical" evidence="7">
    <location>
        <begin position="129"/>
        <end position="151"/>
    </location>
</feature>
<evidence type="ECO:0000256" key="6">
    <source>
        <dbReference type="ARBA" id="ARBA00023136"/>
    </source>
</evidence>
<feature type="transmembrane region" description="Helical" evidence="7">
    <location>
        <begin position="437"/>
        <end position="455"/>
    </location>
</feature>
<evidence type="ECO:0000256" key="3">
    <source>
        <dbReference type="ARBA" id="ARBA00022692"/>
    </source>
</evidence>
<evidence type="ECO:0000256" key="4">
    <source>
        <dbReference type="ARBA" id="ARBA00022970"/>
    </source>
</evidence>
<feature type="transmembrane region" description="Helical" evidence="7">
    <location>
        <begin position="48"/>
        <end position="68"/>
    </location>
</feature>
<feature type="transmembrane region" description="Helical" evidence="7">
    <location>
        <begin position="365"/>
        <end position="390"/>
    </location>
</feature>
<organism evidence="9 10">
    <name type="scientific">Bacillus atrophaeus (strain 1942)</name>
    <dbReference type="NCBI Taxonomy" id="720555"/>
    <lineage>
        <taxon>Bacteria</taxon>
        <taxon>Bacillati</taxon>
        <taxon>Bacillota</taxon>
        <taxon>Bacilli</taxon>
        <taxon>Bacillales</taxon>
        <taxon>Bacillaceae</taxon>
        <taxon>Bacillus</taxon>
    </lineage>
</organism>
<dbReference type="InterPro" id="IPR004841">
    <property type="entry name" value="AA-permease/SLC12A_dom"/>
</dbReference>
<evidence type="ECO:0000256" key="1">
    <source>
        <dbReference type="ARBA" id="ARBA00004651"/>
    </source>
</evidence>
<name>A0ABM5M4B9_BACA1</name>
<reference evidence="9 10" key="1">
    <citation type="journal article" date="2011" name="Front. Microbiol.">
        <title>Genomic signatures of strain selection and enhancement in Bacillus atrophaeus var. globigii, a historical biowarfare simulant.</title>
        <authorList>
            <person name="Gibbons H.S."/>
            <person name="Broomall S.M."/>
            <person name="McNew L.A."/>
            <person name="Daligault H."/>
            <person name="Chapman C."/>
            <person name="Bruce D."/>
            <person name="Karavis M."/>
            <person name="Krepps M."/>
            <person name="McGregor P.A."/>
            <person name="Hong C."/>
            <person name="Park K.H."/>
            <person name="Akmal A."/>
            <person name="Feldman A."/>
            <person name="Lin J.S."/>
            <person name="Chang W.E."/>
            <person name="Higgs B.W."/>
            <person name="Demirev P."/>
            <person name="Lindquist J."/>
            <person name="Liem A."/>
            <person name="Fochler E."/>
            <person name="Read T.D."/>
            <person name="Tapia R."/>
            <person name="Johnson S."/>
            <person name="Bishop-Lilly K.A."/>
            <person name="Detter C."/>
            <person name="Han C."/>
            <person name="Sozhamannan S."/>
            <person name="Rosenzweig C.N."/>
            <person name="Skowronski E.W."/>
        </authorList>
    </citation>
    <scope>NUCLEOTIDE SEQUENCE [LARGE SCALE GENOMIC DNA]</scope>
    <source>
        <strain evidence="9 10">1942</strain>
    </source>
</reference>
<evidence type="ECO:0000313" key="10">
    <source>
        <dbReference type="Proteomes" id="UP000006867"/>
    </source>
</evidence>
<dbReference type="PANTHER" id="PTHR43495:SF5">
    <property type="entry name" value="GAMMA-AMINOBUTYRIC ACID PERMEASE"/>
    <property type="match status" value="1"/>
</dbReference>
<dbReference type="NCBIfam" id="NF008484">
    <property type="entry name" value="PRK11387.1"/>
    <property type="match status" value="1"/>
</dbReference>
<dbReference type="EMBL" id="CP002207">
    <property type="protein sequence ID" value="ADP34884.1"/>
    <property type="molecule type" value="Genomic_DNA"/>
</dbReference>
<feature type="transmembrane region" description="Helical" evidence="7">
    <location>
        <begin position="248"/>
        <end position="268"/>
    </location>
</feature>
<dbReference type="PROSITE" id="PS00218">
    <property type="entry name" value="AMINO_ACID_PERMEASE_1"/>
    <property type="match status" value="1"/>
</dbReference>
<evidence type="ECO:0000256" key="7">
    <source>
        <dbReference type="SAM" id="Phobius"/>
    </source>
</evidence>
<dbReference type="Proteomes" id="UP000006867">
    <property type="component" value="Chromosome"/>
</dbReference>
<evidence type="ECO:0000256" key="5">
    <source>
        <dbReference type="ARBA" id="ARBA00022989"/>
    </source>
</evidence>
<gene>
    <name evidence="9" type="ordered locus">BATR1942_19845</name>
</gene>
<evidence type="ECO:0000256" key="2">
    <source>
        <dbReference type="ARBA" id="ARBA00022448"/>
    </source>
</evidence>
<dbReference type="Pfam" id="PF00324">
    <property type="entry name" value="AA_permease"/>
    <property type="match status" value="1"/>
</dbReference>
<feature type="transmembrane region" description="Helical" evidence="7">
    <location>
        <begin position="338"/>
        <end position="359"/>
    </location>
</feature>
<feature type="transmembrane region" description="Helical" evidence="7">
    <location>
        <begin position="201"/>
        <end position="220"/>
    </location>
</feature>
<feature type="transmembrane region" description="Helical" evidence="7">
    <location>
        <begin position="163"/>
        <end position="181"/>
    </location>
</feature>
<feature type="transmembrane region" description="Helical" evidence="7">
    <location>
        <begin position="410"/>
        <end position="431"/>
    </location>
</feature>
<protein>
    <submittedName>
        <fullName evidence="9">Aminoacid permease</fullName>
    </submittedName>
</protein>
<keyword evidence="5 7" id="KW-1133">Transmembrane helix</keyword>
<comment type="subcellular location">
    <subcellularLocation>
        <location evidence="1">Cell membrane</location>
        <topology evidence="1">Multi-pass membrane protein</topology>
    </subcellularLocation>
</comment>
<proteinExistence type="predicted"/>
<sequence>MKSDNNKNETNFQRSMKSRHLFMLSLGGVIGTGLFLSSGYTIHQAGPAGTILAYLVGAGIVYLVMLCLGELSVAMPVTGAFHTYAAKYIGPGTGFTVAWLYWLTWAVALGSEFTASGLLMQRWFPHTSVWMWSAVFALLIFLLNAFSVKFFAESEFWFSSIKVLAILLFIILGGAAMFGIIPIKNSETAPMLSNFMGEGGLFPHGFLPIFMTMLSVNFAFSGTELIGIAAGESVDPEKNIPRAIKTTIWRLALFFVGTIFVLSGMIPIKEAGVIQSPFVVVFDRVGVPYAADIMNIVILTALLSAANSGLYASSRMLWSLSKEKTLHPSFAKLTSKGIPFNALIFSMIGGILSLLSSVFAPGTVYLVLVSISGFAVVVVWMGIAASQFMFRKRFLEEGNKVTDLKYRTPCYPAVPIAAFLLCLASCIGIAFDPNQRIALYCGVPFMALCYAVYYAKNRKSRSAAKLTHSK</sequence>
<keyword evidence="4" id="KW-0029">Amino-acid transport</keyword>
<feature type="transmembrane region" description="Helical" evidence="7">
    <location>
        <begin position="21"/>
        <end position="42"/>
    </location>
</feature>
<dbReference type="PIRSF" id="PIRSF006060">
    <property type="entry name" value="AA_transporter"/>
    <property type="match status" value="1"/>
</dbReference>
<dbReference type="RefSeq" id="WP_003327951.1">
    <property type="nucleotide sequence ID" value="NC_014639.1"/>
</dbReference>
<feature type="transmembrane region" description="Helical" evidence="7">
    <location>
        <begin position="293"/>
        <end position="318"/>
    </location>
</feature>
<keyword evidence="6 7" id="KW-0472">Membrane</keyword>
<dbReference type="Gene3D" id="1.20.1740.10">
    <property type="entry name" value="Amino acid/polyamine transporter I"/>
    <property type="match status" value="1"/>
</dbReference>